<dbReference type="GO" id="GO:0090563">
    <property type="term" value="F:protein-phosphocysteine-sugar phosphotransferase activity"/>
    <property type="evidence" value="ECO:0007669"/>
    <property type="project" value="TreeGrafter"/>
</dbReference>
<evidence type="ECO:0000313" key="11">
    <source>
        <dbReference type="Proteomes" id="UP000095039"/>
    </source>
</evidence>
<feature type="domain" description="PTS EIIB type-2" evidence="9">
    <location>
        <begin position="1"/>
        <end position="98"/>
    </location>
</feature>
<dbReference type="InterPro" id="IPR050864">
    <property type="entry name" value="Bacterial_PTS_Sugar_Transport"/>
</dbReference>
<dbReference type="EC" id="2.7.1.202" evidence="2"/>
<evidence type="ECO:0000259" key="9">
    <source>
        <dbReference type="PROSITE" id="PS51099"/>
    </source>
</evidence>
<dbReference type="RefSeq" id="WP_016962394.1">
    <property type="nucleotide sequence ID" value="NZ_AJWN02000070.1"/>
</dbReference>
<keyword evidence="5" id="KW-0762">Sugar transport</keyword>
<dbReference type="Pfam" id="PF02302">
    <property type="entry name" value="PTS_IIB"/>
    <property type="match status" value="1"/>
</dbReference>
<dbReference type="InterPro" id="IPR003501">
    <property type="entry name" value="PTS_EIIB_2/3"/>
</dbReference>
<comment type="catalytic activity">
    <reaction evidence="1">
        <text>D-fructose(out) + N(pros)-phospho-L-histidyl-[protein] = D-fructose 1-phosphate(in) + L-histidyl-[protein]</text>
        <dbReference type="Rhea" id="RHEA:49252"/>
        <dbReference type="Rhea" id="RHEA-COMP:9745"/>
        <dbReference type="Rhea" id="RHEA-COMP:9746"/>
        <dbReference type="ChEBI" id="CHEBI:29979"/>
        <dbReference type="ChEBI" id="CHEBI:37721"/>
        <dbReference type="ChEBI" id="CHEBI:58674"/>
        <dbReference type="ChEBI" id="CHEBI:64837"/>
        <dbReference type="EC" id="2.7.1.202"/>
    </reaction>
</comment>
<dbReference type="Proteomes" id="UP000095039">
    <property type="component" value="Unassembled WGS sequence"/>
</dbReference>
<keyword evidence="3" id="KW-0813">Transport</keyword>
<keyword evidence="8" id="KW-0418">Kinase</keyword>
<evidence type="ECO:0000256" key="2">
    <source>
        <dbReference type="ARBA" id="ARBA00012799"/>
    </source>
</evidence>
<evidence type="ECO:0000256" key="7">
    <source>
        <dbReference type="ARBA" id="ARBA00022683"/>
    </source>
</evidence>
<evidence type="ECO:0000256" key="8">
    <source>
        <dbReference type="ARBA" id="ARBA00022777"/>
    </source>
</evidence>
<sequence length="98" mass="10744">MKVVAITACHTGIAHCYMAADRLVDAARILNIQIKVETQGAMGIENKISKREFDAADHIVLATEISPAESDRYHGKPVCQVSVQEAINHSIALLKKFK</sequence>
<keyword evidence="4" id="KW-0597">Phosphoprotein</keyword>
<keyword evidence="6" id="KW-0808">Transferase</keyword>
<dbReference type="GO" id="GO:0016301">
    <property type="term" value="F:kinase activity"/>
    <property type="evidence" value="ECO:0007669"/>
    <property type="project" value="UniProtKB-KW"/>
</dbReference>
<dbReference type="GO" id="GO:0005886">
    <property type="term" value="C:plasma membrane"/>
    <property type="evidence" value="ECO:0007669"/>
    <property type="project" value="TreeGrafter"/>
</dbReference>
<evidence type="ECO:0000256" key="3">
    <source>
        <dbReference type="ARBA" id="ARBA00022448"/>
    </source>
</evidence>
<evidence type="ECO:0000313" key="10">
    <source>
        <dbReference type="EMBL" id="OEE60046.1"/>
    </source>
</evidence>
<protein>
    <recommendedName>
        <fullName evidence="2">protein-N(pi)-phosphohistidine--D-fructose phosphotransferase</fullName>
        <ecNumber evidence="2">2.7.1.202</ecNumber>
    </recommendedName>
</protein>
<dbReference type="GO" id="GO:0009401">
    <property type="term" value="P:phosphoenolpyruvate-dependent sugar phosphotransferase system"/>
    <property type="evidence" value="ECO:0007669"/>
    <property type="project" value="UniProtKB-KW"/>
</dbReference>
<comment type="caution">
    <text evidence="10">The sequence shown here is derived from an EMBL/GenBank/DDBJ whole genome shotgun (WGS) entry which is preliminary data.</text>
</comment>
<dbReference type="PANTHER" id="PTHR30505:SF0">
    <property type="entry name" value="FRUCTOSE-LIKE PTS SYSTEM EIIBC COMPONENT-RELATED"/>
    <property type="match status" value="1"/>
</dbReference>
<keyword evidence="11" id="KW-1185">Reference proteome</keyword>
<evidence type="ECO:0000256" key="5">
    <source>
        <dbReference type="ARBA" id="ARBA00022597"/>
    </source>
</evidence>
<evidence type="ECO:0000256" key="4">
    <source>
        <dbReference type="ARBA" id="ARBA00022553"/>
    </source>
</evidence>
<proteinExistence type="predicted"/>
<evidence type="ECO:0000256" key="1">
    <source>
        <dbReference type="ARBA" id="ARBA00001401"/>
    </source>
</evidence>
<dbReference type="EMBL" id="AJWN02000070">
    <property type="protein sequence ID" value="OEE60046.1"/>
    <property type="molecule type" value="Genomic_DNA"/>
</dbReference>
<reference evidence="10 11" key="1">
    <citation type="journal article" date="2012" name="Science">
        <title>Ecological populations of bacteria act as socially cohesive units of antibiotic production and resistance.</title>
        <authorList>
            <person name="Cordero O.X."/>
            <person name="Wildschutte H."/>
            <person name="Kirkup B."/>
            <person name="Proehl S."/>
            <person name="Ngo L."/>
            <person name="Hussain F."/>
            <person name="Le Roux F."/>
            <person name="Mincer T."/>
            <person name="Polz M.F."/>
        </authorList>
    </citation>
    <scope>NUCLEOTIDE SEQUENCE [LARGE SCALE GENOMIC DNA]</scope>
    <source>
        <strain evidence="10 11">FF-454</strain>
    </source>
</reference>
<dbReference type="SUPFAM" id="SSF52794">
    <property type="entry name" value="PTS system IIB component-like"/>
    <property type="match status" value="1"/>
</dbReference>
<dbReference type="CDD" id="cd05569">
    <property type="entry name" value="PTS_IIB_fructose"/>
    <property type="match status" value="1"/>
</dbReference>
<dbReference type="PANTHER" id="PTHR30505">
    <property type="entry name" value="FRUCTOSE-LIKE PERMEASE"/>
    <property type="match status" value="1"/>
</dbReference>
<dbReference type="Gene3D" id="3.40.50.2300">
    <property type="match status" value="1"/>
</dbReference>
<name>A0A1E5C3D9_9GAMM</name>
<dbReference type="AlphaFoldDB" id="A0A1E5C3D9"/>
<gene>
    <name evidence="10" type="ORF">A1OK_12095</name>
</gene>
<dbReference type="InterPro" id="IPR036095">
    <property type="entry name" value="PTS_EIIB-like_sf"/>
</dbReference>
<organism evidence="10 11">
    <name type="scientific">Enterovibrio norvegicus FF-454</name>
    <dbReference type="NCBI Taxonomy" id="1185651"/>
    <lineage>
        <taxon>Bacteria</taxon>
        <taxon>Pseudomonadati</taxon>
        <taxon>Pseudomonadota</taxon>
        <taxon>Gammaproteobacteria</taxon>
        <taxon>Vibrionales</taxon>
        <taxon>Vibrionaceae</taxon>
        <taxon>Enterovibrio</taxon>
    </lineage>
</organism>
<evidence type="ECO:0000256" key="6">
    <source>
        <dbReference type="ARBA" id="ARBA00022679"/>
    </source>
</evidence>
<dbReference type="InterPro" id="IPR003353">
    <property type="entry name" value="PTS_IIB_fruc"/>
</dbReference>
<dbReference type="InterPro" id="IPR013011">
    <property type="entry name" value="PTS_EIIB_2"/>
</dbReference>
<accession>A0A1E5C3D9</accession>
<dbReference type="PROSITE" id="PS51099">
    <property type="entry name" value="PTS_EIIB_TYPE_2"/>
    <property type="match status" value="1"/>
</dbReference>
<keyword evidence="7" id="KW-0598">Phosphotransferase system</keyword>
<dbReference type="GO" id="GO:0022877">
    <property type="term" value="F:protein-N(PI)-phosphohistidine-fructose phosphotransferase system transporter activity"/>
    <property type="evidence" value="ECO:0007669"/>
    <property type="project" value="InterPro"/>
</dbReference>
<dbReference type="NCBIfam" id="TIGR00829">
    <property type="entry name" value="FRU"/>
    <property type="match status" value="1"/>
</dbReference>